<dbReference type="PANTHER" id="PTHR33406:SF13">
    <property type="entry name" value="MEMBRANE PROTEIN YDFJ"/>
    <property type="match status" value="1"/>
</dbReference>
<dbReference type="Pfam" id="PF00873">
    <property type="entry name" value="ACR_tran"/>
    <property type="match status" value="1"/>
</dbReference>
<feature type="transmembrane region" description="Helical" evidence="6">
    <location>
        <begin position="273"/>
        <end position="294"/>
    </location>
</feature>
<feature type="transmembrane region" description="Helical" evidence="6">
    <location>
        <begin position="736"/>
        <end position="761"/>
    </location>
</feature>
<evidence type="ECO:0000256" key="2">
    <source>
        <dbReference type="ARBA" id="ARBA00022475"/>
    </source>
</evidence>
<protein>
    <submittedName>
        <fullName evidence="8">Predicted exporter</fullName>
    </submittedName>
</protein>
<evidence type="ECO:0000259" key="7">
    <source>
        <dbReference type="Pfam" id="PF03176"/>
    </source>
</evidence>
<dbReference type="InterPro" id="IPR001036">
    <property type="entry name" value="Acrflvin-R"/>
</dbReference>
<evidence type="ECO:0000256" key="6">
    <source>
        <dbReference type="SAM" id="Phobius"/>
    </source>
</evidence>
<dbReference type="GO" id="GO:0005886">
    <property type="term" value="C:plasma membrane"/>
    <property type="evidence" value="ECO:0007669"/>
    <property type="project" value="UniProtKB-SubCell"/>
</dbReference>
<dbReference type="SUPFAM" id="SSF82866">
    <property type="entry name" value="Multidrug efflux transporter AcrB transmembrane domain"/>
    <property type="match status" value="2"/>
</dbReference>
<reference evidence="8 9" key="1">
    <citation type="submission" date="2016-10" db="EMBL/GenBank/DDBJ databases">
        <authorList>
            <person name="de Groot N.N."/>
        </authorList>
    </citation>
    <scope>NUCLEOTIDE SEQUENCE [LARGE SCALE GENOMIC DNA]</scope>
    <source>
        <strain evidence="8 9">DSM 15269</strain>
    </source>
</reference>
<evidence type="ECO:0000313" key="9">
    <source>
        <dbReference type="Proteomes" id="UP000199602"/>
    </source>
</evidence>
<dbReference type="PANTHER" id="PTHR33406">
    <property type="entry name" value="MEMBRANE PROTEIN MJ1562-RELATED"/>
    <property type="match status" value="1"/>
</dbReference>
<name>A0A1H0FU47_9BACT</name>
<evidence type="ECO:0000256" key="1">
    <source>
        <dbReference type="ARBA" id="ARBA00004651"/>
    </source>
</evidence>
<organism evidence="8 9">
    <name type="scientific">Desulfonauticus submarinus</name>
    <dbReference type="NCBI Taxonomy" id="206665"/>
    <lineage>
        <taxon>Bacteria</taxon>
        <taxon>Pseudomonadati</taxon>
        <taxon>Thermodesulfobacteriota</taxon>
        <taxon>Desulfovibrionia</taxon>
        <taxon>Desulfovibrionales</taxon>
        <taxon>Desulfonauticaceae</taxon>
        <taxon>Desulfonauticus</taxon>
    </lineage>
</organism>
<dbReference type="RefSeq" id="WP_092066293.1">
    <property type="nucleotide sequence ID" value="NZ_FNIN01000014.1"/>
</dbReference>
<keyword evidence="4 6" id="KW-1133">Transmembrane helix</keyword>
<feature type="transmembrane region" description="Helical" evidence="6">
    <location>
        <begin position="300"/>
        <end position="320"/>
    </location>
</feature>
<dbReference type="Gene3D" id="1.20.1640.10">
    <property type="entry name" value="Multidrug efflux transporter AcrB transmembrane domain"/>
    <property type="match status" value="2"/>
</dbReference>
<dbReference type="InterPro" id="IPR004869">
    <property type="entry name" value="MMPL_dom"/>
</dbReference>
<dbReference type="AlphaFoldDB" id="A0A1H0FU47"/>
<dbReference type="Pfam" id="PF03176">
    <property type="entry name" value="MMPL"/>
    <property type="match status" value="1"/>
</dbReference>
<evidence type="ECO:0000313" key="8">
    <source>
        <dbReference type="EMBL" id="SDN98170.1"/>
    </source>
</evidence>
<feature type="transmembrane region" description="Helical" evidence="6">
    <location>
        <begin position="625"/>
        <end position="644"/>
    </location>
</feature>
<keyword evidence="9" id="KW-1185">Reference proteome</keyword>
<evidence type="ECO:0000256" key="5">
    <source>
        <dbReference type="ARBA" id="ARBA00023136"/>
    </source>
</evidence>
<dbReference type="Proteomes" id="UP000199602">
    <property type="component" value="Unassembled WGS sequence"/>
</dbReference>
<gene>
    <name evidence="8" type="ORF">SAMN04488516_11433</name>
</gene>
<evidence type="ECO:0000256" key="4">
    <source>
        <dbReference type="ARBA" id="ARBA00022989"/>
    </source>
</evidence>
<accession>A0A1H0FU47</accession>
<proteinExistence type="predicted"/>
<dbReference type="GO" id="GO:0022857">
    <property type="term" value="F:transmembrane transporter activity"/>
    <property type="evidence" value="ECO:0007669"/>
    <property type="project" value="InterPro"/>
</dbReference>
<feature type="transmembrane region" description="Helical" evidence="6">
    <location>
        <begin position="410"/>
        <end position="431"/>
    </location>
</feature>
<keyword evidence="5 6" id="KW-0472">Membrane</keyword>
<sequence>MPKKIILLLTLFLTCLAVLFISKLKIDDNITSLLPQNQETLHTFSLLQSAPLFQKIYITLHSDSLSPNELIQQADILAKQLPSPFFSQVILEPPIKNKTKFFLYLLDNLPNLCSLNDLAYLKQKTTPAQIKQSMQKNYELLVSPLSTFIKPIILKDPLHLREILISKLKNLQISPQVKILHNHFISKDKKNILIIAQTPIKITDTHKVKNLVLYLNKLIKKLPQKVKAHIIGAHFYAFYNAERIKKDLKITLGVSILGLILIYFLFLRSWQGIIVLIMPMLVLSWTIALISLFYSQISGFALSFGAVLTGISIDYGLHVYFALTSKQSLKNIFSTIKKPLFFSALTSIGAFLTLLSANLPALRQLALLSILGLCLALAFSLFFLPYFFNLNSPHLTHLSSSSKNINRNKYYFIFWIILVISGAIQFLYIPFNGNLKSLNYIPKELSQQEQYLKKTWGNIREKAIILVNDSSLQKALKLNDLVYFKLIQSTNNLNSLAPILPSIETQYKNYQDWKSFWTPNKYSNIYNQINQIAKNLGFTSNTFDPFFKLVQKKFTPITPSNLKKIAKPIYSSFIFHQNNQYKIFTFIPDTSKLYQISKHILPPEAKIISASKFQHQLAQTIQNELSIFFNLASCFILLILYFYFRNIKKVLLASIPIITGLTSICIGMWLFKLQFSIINIVSIPLVIGLAADYGIFMLSHLQKKLSTNTTQAIFVSSLTTLVGFGALAIAKHPAMHSIGITVLFGISGAAISTLFIMPLLYDFIK</sequence>
<keyword evidence="2" id="KW-1003">Cell membrane</keyword>
<dbReference type="OrthoDB" id="9780358at2"/>
<dbReference type="STRING" id="206665.SAMN04488516_11433"/>
<feature type="transmembrane region" description="Helical" evidence="6">
    <location>
        <begin position="248"/>
        <end position="266"/>
    </location>
</feature>
<keyword evidence="3 6" id="KW-0812">Transmembrane</keyword>
<feature type="transmembrane region" description="Helical" evidence="6">
    <location>
        <begin position="340"/>
        <end position="359"/>
    </location>
</feature>
<feature type="domain" description="Membrane transport protein MMPL" evidence="7">
    <location>
        <begin position="180"/>
        <end position="392"/>
    </location>
</feature>
<feature type="transmembrane region" description="Helical" evidence="6">
    <location>
        <begin position="365"/>
        <end position="389"/>
    </location>
</feature>
<dbReference type="EMBL" id="FNIN01000014">
    <property type="protein sequence ID" value="SDN98170.1"/>
    <property type="molecule type" value="Genomic_DNA"/>
</dbReference>
<feature type="transmembrane region" description="Helical" evidence="6">
    <location>
        <begin position="651"/>
        <end position="671"/>
    </location>
</feature>
<comment type="subcellular location">
    <subcellularLocation>
        <location evidence="1">Cell membrane</location>
        <topology evidence="1">Multi-pass membrane protein</topology>
    </subcellularLocation>
</comment>
<dbReference type="InterPro" id="IPR050545">
    <property type="entry name" value="Mycobact_MmpL"/>
</dbReference>
<evidence type="ECO:0000256" key="3">
    <source>
        <dbReference type="ARBA" id="ARBA00022692"/>
    </source>
</evidence>
<feature type="transmembrane region" description="Helical" evidence="6">
    <location>
        <begin position="677"/>
        <end position="698"/>
    </location>
</feature>
<feature type="transmembrane region" description="Helical" evidence="6">
    <location>
        <begin position="710"/>
        <end position="730"/>
    </location>
</feature>